<feature type="compositionally biased region" description="Basic residues" evidence="1">
    <location>
        <begin position="164"/>
        <end position="174"/>
    </location>
</feature>
<organism evidence="2 3">
    <name type="scientific">Phytophthora fragariaefolia</name>
    <dbReference type="NCBI Taxonomy" id="1490495"/>
    <lineage>
        <taxon>Eukaryota</taxon>
        <taxon>Sar</taxon>
        <taxon>Stramenopiles</taxon>
        <taxon>Oomycota</taxon>
        <taxon>Peronosporomycetes</taxon>
        <taxon>Peronosporales</taxon>
        <taxon>Peronosporaceae</taxon>
        <taxon>Phytophthora</taxon>
    </lineage>
</organism>
<keyword evidence="3" id="KW-1185">Reference proteome</keyword>
<accession>A0A9W7CGP1</accession>
<proteinExistence type="predicted"/>
<feature type="region of interest" description="Disordered" evidence="1">
    <location>
        <begin position="126"/>
        <end position="145"/>
    </location>
</feature>
<dbReference type="OrthoDB" id="128710at2759"/>
<comment type="caution">
    <text evidence="2">The sequence shown here is derived from an EMBL/GenBank/DDBJ whole genome shotgun (WGS) entry which is preliminary data.</text>
</comment>
<dbReference type="Proteomes" id="UP001165121">
    <property type="component" value="Unassembled WGS sequence"/>
</dbReference>
<evidence type="ECO:0000313" key="3">
    <source>
        <dbReference type="Proteomes" id="UP001165121"/>
    </source>
</evidence>
<dbReference type="AlphaFoldDB" id="A0A9W7CGP1"/>
<dbReference type="EMBL" id="BSXT01000709">
    <property type="protein sequence ID" value="GMF32780.1"/>
    <property type="molecule type" value="Genomic_DNA"/>
</dbReference>
<protein>
    <submittedName>
        <fullName evidence="2">Unnamed protein product</fullName>
    </submittedName>
</protein>
<reference evidence="2" key="1">
    <citation type="submission" date="2023-04" db="EMBL/GenBank/DDBJ databases">
        <title>Phytophthora fragariaefolia NBRC 109709.</title>
        <authorList>
            <person name="Ichikawa N."/>
            <person name="Sato H."/>
            <person name="Tonouchi N."/>
        </authorList>
    </citation>
    <scope>NUCLEOTIDE SEQUENCE</scope>
    <source>
        <strain evidence="2">NBRC 109709</strain>
    </source>
</reference>
<name>A0A9W7CGP1_9STRA</name>
<sequence length="238" mass="25803">MVVDLPEVLNLTIQKPNNSHTDQPTGWANPYAHSLVSGAALDVPEAVHVLDGRFHHSLVFSYLIVVLQYNNSKDQVGKHNATSASSTRVLSPAIPKLMGRPRRCPAAHSEARREFYAAVFLQEDEDSLSPEPTKRRSKPSGAYSASSASAVTAAAAALLASSKLTKKHKSKSKSKGSDKKKSSKRALTTQLSDSEEPPPSYYDDYSTGRGGGLEDSEYVTGCEADVIVVELETDWMRV</sequence>
<evidence type="ECO:0000313" key="2">
    <source>
        <dbReference type="EMBL" id="GMF32780.1"/>
    </source>
</evidence>
<gene>
    <name evidence="2" type="ORF">Pfra01_000791100</name>
</gene>
<evidence type="ECO:0000256" key="1">
    <source>
        <dbReference type="SAM" id="MobiDB-lite"/>
    </source>
</evidence>
<feature type="region of interest" description="Disordered" evidence="1">
    <location>
        <begin position="164"/>
        <end position="216"/>
    </location>
</feature>